<reference evidence="2 3" key="1">
    <citation type="submission" date="2020-02" db="EMBL/GenBank/DDBJ databases">
        <authorList>
            <person name="Ferguson B K."/>
        </authorList>
    </citation>
    <scope>NUCLEOTIDE SEQUENCE [LARGE SCALE GENOMIC DNA]</scope>
</reference>
<gene>
    <name evidence="2" type="ORF">NTEN_LOCUS3089</name>
</gene>
<accession>A0A6H5G3H4</accession>
<dbReference type="Proteomes" id="UP000479000">
    <property type="component" value="Unassembled WGS sequence"/>
</dbReference>
<name>A0A6H5G3H4_9HEMI</name>
<dbReference type="AlphaFoldDB" id="A0A6H5G3H4"/>
<feature type="region of interest" description="Disordered" evidence="1">
    <location>
        <begin position="1"/>
        <end position="34"/>
    </location>
</feature>
<proteinExistence type="predicted"/>
<dbReference type="OrthoDB" id="8196708at2759"/>
<evidence type="ECO:0000313" key="2">
    <source>
        <dbReference type="EMBL" id="CAA9996601.1"/>
    </source>
</evidence>
<dbReference type="EMBL" id="CADCXU010004684">
    <property type="protein sequence ID" value="CAA9996601.1"/>
    <property type="molecule type" value="Genomic_DNA"/>
</dbReference>
<organism evidence="2 3">
    <name type="scientific">Nesidiocoris tenuis</name>
    <dbReference type="NCBI Taxonomy" id="355587"/>
    <lineage>
        <taxon>Eukaryota</taxon>
        <taxon>Metazoa</taxon>
        <taxon>Ecdysozoa</taxon>
        <taxon>Arthropoda</taxon>
        <taxon>Hexapoda</taxon>
        <taxon>Insecta</taxon>
        <taxon>Pterygota</taxon>
        <taxon>Neoptera</taxon>
        <taxon>Paraneoptera</taxon>
        <taxon>Hemiptera</taxon>
        <taxon>Heteroptera</taxon>
        <taxon>Panheteroptera</taxon>
        <taxon>Cimicomorpha</taxon>
        <taxon>Miridae</taxon>
        <taxon>Dicyphina</taxon>
        <taxon>Nesidiocoris</taxon>
    </lineage>
</organism>
<evidence type="ECO:0000313" key="3">
    <source>
        <dbReference type="Proteomes" id="UP000479000"/>
    </source>
</evidence>
<protein>
    <submittedName>
        <fullName evidence="2">Uncharacterized protein</fullName>
    </submittedName>
</protein>
<feature type="compositionally biased region" description="Basic and acidic residues" evidence="1">
    <location>
        <begin position="23"/>
        <end position="32"/>
    </location>
</feature>
<sequence>MASKEIQRVGIRQENNRAYGGGHAEKPRDHHSPSHSCWALSAEFDKESNTNPNWTPLQVYENLCESFSNWWNEILYKYDPADNPSILKEPGLKLFFILCAMTTVSTFKEYFRTENASFWEAAALEKERKGLSAELFWRSLHRSIAPLNVIRSCVRLWSRMVLSIVKLPLMVSKLALDTPVYLYWLYMAHYVVQESLYLFRSEVDSSTTLPRIRVPDGLSALHNRVSHSVRKGLPLLTFKEIHGLCDAGKSIFD</sequence>
<evidence type="ECO:0000256" key="1">
    <source>
        <dbReference type="SAM" id="MobiDB-lite"/>
    </source>
</evidence>
<keyword evidence="3" id="KW-1185">Reference proteome</keyword>